<evidence type="ECO:0000313" key="2">
    <source>
        <dbReference type="EMBL" id="GAA3088602.1"/>
    </source>
</evidence>
<keyword evidence="1" id="KW-0732">Signal</keyword>
<dbReference type="EMBL" id="BAAAUG010000020">
    <property type="protein sequence ID" value="GAA3088602.1"/>
    <property type="molecule type" value="Genomic_DNA"/>
</dbReference>
<feature type="chain" id="PRO_5046812681" description="Secreted protein" evidence="1">
    <location>
        <begin position="27"/>
        <end position="129"/>
    </location>
</feature>
<dbReference type="Proteomes" id="UP001501637">
    <property type="component" value="Unassembled WGS sequence"/>
</dbReference>
<protein>
    <recommendedName>
        <fullName evidence="4">Secreted protein</fullName>
    </recommendedName>
</protein>
<sequence length="129" mass="13771">MKKARMALVSAAAVGATAFAGPAAFAADGGTTSAKGDSSAAASCSTQRPLSISVGKLYWKVCTKYASGKTYKKVYGTLKDTRPNGKPVYAKITFKPSYHSHTYNTYNTKSFDTGWHKATRTSAKIWGSR</sequence>
<name>A0ABP6M8J8_9ACTN</name>
<keyword evidence="3" id="KW-1185">Reference proteome</keyword>
<gene>
    <name evidence="2" type="ORF">GCM10010449_10420</name>
</gene>
<evidence type="ECO:0008006" key="4">
    <source>
        <dbReference type="Google" id="ProtNLM"/>
    </source>
</evidence>
<reference evidence="3" key="1">
    <citation type="journal article" date="2019" name="Int. J. Syst. Evol. Microbiol.">
        <title>The Global Catalogue of Microorganisms (GCM) 10K type strain sequencing project: providing services to taxonomists for standard genome sequencing and annotation.</title>
        <authorList>
            <consortium name="The Broad Institute Genomics Platform"/>
            <consortium name="The Broad Institute Genome Sequencing Center for Infectious Disease"/>
            <person name="Wu L."/>
            <person name="Ma J."/>
        </authorList>
    </citation>
    <scope>NUCLEOTIDE SEQUENCE [LARGE SCALE GENOMIC DNA]</scope>
    <source>
        <strain evidence="3">JCM 9092</strain>
    </source>
</reference>
<organism evidence="2 3">
    <name type="scientific">Streptomyces rectiviolaceus</name>
    <dbReference type="NCBI Taxonomy" id="332591"/>
    <lineage>
        <taxon>Bacteria</taxon>
        <taxon>Bacillati</taxon>
        <taxon>Actinomycetota</taxon>
        <taxon>Actinomycetes</taxon>
        <taxon>Kitasatosporales</taxon>
        <taxon>Streptomycetaceae</taxon>
        <taxon>Streptomyces</taxon>
    </lineage>
</organism>
<evidence type="ECO:0000313" key="3">
    <source>
        <dbReference type="Proteomes" id="UP001501637"/>
    </source>
</evidence>
<dbReference type="RefSeq" id="WP_344519226.1">
    <property type="nucleotide sequence ID" value="NZ_BAAAUG010000020.1"/>
</dbReference>
<feature type="signal peptide" evidence="1">
    <location>
        <begin position="1"/>
        <end position="26"/>
    </location>
</feature>
<evidence type="ECO:0000256" key="1">
    <source>
        <dbReference type="SAM" id="SignalP"/>
    </source>
</evidence>
<comment type="caution">
    <text evidence="2">The sequence shown here is derived from an EMBL/GenBank/DDBJ whole genome shotgun (WGS) entry which is preliminary data.</text>
</comment>
<proteinExistence type="predicted"/>
<accession>A0ABP6M8J8</accession>